<proteinExistence type="predicted"/>
<evidence type="ECO:0008006" key="3">
    <source>
        <dbReference type="Google" id="ProtNLM"/>
    </source>
</evidence>
<dbReference type="RefSeq" id="WP_199391087.1">
    <property type="nucleotide sequence ID" value="NZ_JAEMHL010000021.1"/>
</dbReference>
<evidence type="ECO:0000313" key="1">
    <source>
        <dbReference type="EMBL" id="MBJ6752683.1"/>
    </source>
</evidence>
<organism evidence="1 2">
    <name type="scientific">Geomonas anaerohicana</name>
    <dbReference type="NCBI Taxonomy" id="2798583"/>
    <lineage>
        <taxon>Bacteria</taxon>
        <taxon>Pseudomonadati</taxon>
        <taxon>Thermodesulfobacteriota</taxon>
        <taxon>Desulfuromonadia</taxon>
        <taxon>Geobacterales</taxon>
        <taxon>Geobacteraceae</taxon>
        <taxon>Geomonas</taxon>
    </lineage>
</organism>
<dbReference type="EMBL" id="JAEMHL010000021">
    <property type="protein sequence ID" value="MBJ6752683.1"/>
    <property type="molecule type" value="Genomic_DNA"/>
</dbReference>
<evidence type="ECO:0000313" key="2">
    <source>
        <dbReference type="Proteomes" id="UP000614714"/>
    </source>
</evidence>
<reference evidence="1 2" key="1">
    <citation type="submission" date="2020-12" db="EMBL/GenBank/DDBJ databases">
        <title>Geomonas sp. Red421, isolated from paddy soil.</title>
        <authorList>
            <person name="Xu Z."/>
            <person name="Zhang Z."/>
            <person name="Masuda Y."/>
            <person name="Itoh H."/>
            <person name="Senoo K."/>
        </authorList>
    </citation>
    <scope>NUCLEOTIDE SEQUENCE [LARGE SCALE GENOMIC DNA]</scope>
    <source>
        <strain evidence="1 2">Red421</strain>
    </source>
</reference>
<accession>A0ABS0YK20</accession>
<protein>
    <recommendedName>
        <fullName evidence="3">ATP-binding protein</fullName>
    </recommendedName>
</protein>
<sequence length="240" mass="26899">MGMNTNLLGRVKHTSLPKTSGLLPLFEAVVNSIHSIEEAGLRLDLGRIDVEIIRGEQSQFDYDASENKPGREPLAEIIGFKVHDNGVGFSDRNFLSFKTLDSDYKIDKGCRGVGRLLWLKAFNKVGIESIYREPGGTLLRRTFDFDPSAGVVNEKTAATTRIDARTSVHLDGFMKGYREASKKSAESIAKSLFEHCLWYYVRPDGAPQIFIIDGTDTFNLDEIYESNMRASAKQEQIKIK</sequence>
<name>A0ABS0YK20_9BACT</name>
<keyword evidence="2" id="KW-1185">Reference proteome</keyword>
<dbReference type="Proteomes" id="UP000614714">
    <property type="component" value="Unassembled WGS sequence"/>
</dbReference>
<gene>
    <name evidence="1" type="ORF">JFN91_20900</name>
</gene>
<comment type="caution">
    <text evidence="1">The sequence shown here is derived from an EMBL/GenBank/DDBJ whole genome shotgun (WGS) entry which is preliminary data.</text>
</comment>